<dbReference type="Gene3D" id="3.90.1300.10">
    <property type="entry name" value="Amidase signature (AS) domain"/>
    <property type="match status" value="1"/>
</dbReference>
<feature type="domain" description="Amidase" evidence="1">
    <location>
        <begin position="33"/>
        <end position="479"/>
    </location>
</feature>
<evidence type="ECO:0000313" key="2">
    <source>
        <dbReference type="EMBL" id="ABE03938.1"/>
    </source>
</evidence>
<dbReference type="InterPro" id="IPR036928">
    <property type="entry name" value="AS_sf"/>
</dbReference>
<evidence type="ECO:0000259" key="1">
    <source>
        <dbReference type="Pfam" id="PF01425"/>
    </source>
</evidence>
<name>A4U8T6_9BACT</name>
<protein>
    <submittedName>
        <fullName evidence="2">Peptide amidase precusor</fullName>
    </submittedName>
</protein>
<sequence length="505" mass="54292">MSGGGCLMEVQERSVAALQESMAQGESSAVEFCEAYLERIEEFDRAGPKLRSVIEVNPDALEIAAELDRERLERGPRGPLHGIPILVKDNIDSADRMMTTAGSLALEGNIAPRDAFVVSRLRAAGAVLLGKTNLSEWANFRSQRSTSGWSSRGGQVRNPYALDRSPCGSSSGSGVAAAASLAAATVGTETDGSIVCPSAANGVVGIKPTIGLVSRSGIVPISHSQDTAGPMARTVEDAATLLTALAGYDPRDPVTQEGVGKEADYRTCLDEGGLEGARLGVARTYFGKHERVDEVIEEAIGRLEVLGAEIVDPVYVGDLSLFMEPEREILHYEFKADLNAYLAEHPGARVRNLEEVIAFNEANADRVMPYFRQERHELAQGKGDLSEQAYLEAKAECLRLARTEGIDKAVREYRLDAIIAPTTTLPWLIDLIGGDRSPGGCSSPAAMAGYPHITVPAGYAYGLPVGLSFFSGPYRECDLVRYAYAFEQATRVRRPPTYLEHADLG</sequence>
<dbReference type="PANTHER" id="PTHR42678:SF34">
    <property type="entry name" value="OS04G0183300 PROTEIN"/>
    <property type="match status" value="1"/>
</dbReference>
<accession>A4U8T6</accession>
<organism evidence="2">
    <name type="scientific">Theonella swinhoei bacterial symbiont clone pSW1H8</name>
    <dbReference type="NCBI Taxonomy" id="377638"/>
    <lineage>
        <taxon>Bacteria</taxon>
        <taxon>environmental samples</taxon>
    </lineage>
</organism>
<dbReference type="InterPro" id="IPR023631">
    <property type="entry name" value="Amidase_dom"/>
</dbReference>
<dbReference type="NCBIfam" id="NF006006">
    <property type="entry name" value="PRK08137.1"/>
    <property type="match status" value="1"/>
</dbReference>
<dbReference type="PANTHER" id="PTHR42678">
    <property type="entry name" value="AMIDASE"/>
    <property type="match status" value="1"/>
</dbReference>
<dbReference type="Pfam" id="PF01425">
    <property type="entry name" value="Amidase"/>
    <property type="match status" value="1"/>
</dbReference>
<dbReference type="SUPFAM" id="SSF75304">
    <property type="entry name" value="Amidase signature (AS) enzymes"/>
    <property type="match status" value="1"/>
</dbReference>
<dbReference type="AlphaFoldDB" id="A4U8T6"/>
<proteinExistence type="predicted"/>
<reference evidence="2" key="1">
    <citation type="journal article" date="2007" name="Appl. Environ. Microbiol.">
        <title>Widespread occurrence and genomic context of unusually small polyketide synthase genes in microbial consortia associated with marine sponges.</title>
        <authorList>
            <person name="Fieseler L."/>
            <person name="Hentschel U."/>
            <person name="Grozdanov L."/>
            <person name="Schirmer A."/>
            <person name="Wen G."/>
            <person name="Platzer M."/>
            <person name="Hrvatin S."/>
            <person name="Butzke D."/>
            <person name="Zimmermann K."/>
            <person name="Piel J."/>
        </authorList>
    </citation>
    <scope>NUCLEOTIDE SEQUENCE</scope>
</reference>
<dbReference type="NCBIfam" id="NF005300">
    <property type="entry name" value="PRK06828.1"/>
    <property type="match status" value="1"/>
</dbReference>
<dbReference type="EMBL" id="DQ438988">
    <property type="protein sequence ID" value="ABE03938.1"/>
    <property type="molecule type" value="Genomic_DNA"/>
</dbReference>